<accession>A0AAQ3LAP8</accession>
<feature type="domain" description="NolW-like" evidence="9">
    <location>
        <begin position="315"/>
        <end position="381"/>
    </location>
</feature>
<evidence type="ECO:0000256" key="1">
    <source>
        <dbReference type="ARBA" id="ARBA00004370"/>
    </source>
</evidence>
<evidence type="ECO:0000313" key="10">
    <source>
        <dbReference type="EMBL" id="WOO40033.1"/>
    </source>
</evidence>
<feature type="domain" description="Type II/III secretion system secretin-like" evidence="8">
    <location>
        <begin position="570"/>
        <end position="735"/>
    </location>
</feature>
<feature type="compositionally biased region" description="Pro residues" evidence="6">
    <location>
        <begin position="41"/>
        <end position="60"/>
    </location>
</feature>
<keyword evidence="11" id="KW-1185">Reference proteome</keyword>
<feature type="region of interest" description="Disordered" evidence="6">
    <location>
        <begin position="32"/>
        <end position="137"/>
    </location>
</feature>
<dbReference type="Gene3D" id="3.30.1370.120">
    <property type="match status" value="3"/>
</dbReference>
<evidence type="ECO:0000256" key="4">
    <source>
        <dbReference type="RuleBase" id="RU004003"/>
    </source>
</evidence>
<evidence type="ECO:0000259" key="8">
    <source>
        <dbReference type="Pfam" id="PF00263"/>
    </source>
</evidence>
<dbReference type="InterPro" id="IPR001775">
    <property type="entry name" value="GspD/PilQ"/>
</dbReference>
<evidence type="ECO:0000256" key="6">
    <source>
        <dbReference type="SAM" id="MobiDB-lite"/>
    </source>
</evidence>
<dbReference type="RefSeq" id="WP_317832126.1">
    <property type="nucleotide sequence ID" value="NZ_CP136920.1"/>
</dbReference>
<comment type="similarity">
    <text evidence="4">Belongs to the bacterial secretin family.</text>
</comment>
<dbReference type="InterPro" id="IPR038591">
    <property type="entry name" value="NolW-like_sf"/>
</dbReference>
<dbReference type="AlphaFoldDB" id="A0AAQ3LAP8"/>
<feature type="compositionally biased region" description="Low complexity" evidence="6">
    <location>
        <begin position="118"/>
        <end position="132"/>
    </location>
</feature>
<keyword evidence="2 7" id="KW-0732">Signal</keyword>
<feature type="domain" description="NolW-like" evidence="9">
    <location>
        <begin position="388"/>
        <end position="495"/>
    </location>
</feature>
<evidence type="ECO:0000313" key="11">
    <source>
        <dbReference type="Proteomes" id="UP001304300"/>
    </source>
</evidence>
<gene>
    <name evidence="10" type="ORF">RZN69_15525</name>
</gene>
<sequence>MIIRISIIPKLFALGVLAFVYTAPVQAQEEEIPSAPSSVPTLPPNLTPPSGPPPGPPPELPDFLKNRVRGGAAQSEAEQVQPTQTINPQTGEPFGASQSDRQFRGQPAVPQPRNPVVPQAENQAAAAASQIQEPEEPEEMVTTIVFSDDSALQVLQLLEQLTGKAVLRQQSIPAVKINFNSQGPMTKSEAILAIESLLSLNGIAITDLGERFIKVVPLNTVAQQVPIFITGSTLGLSPSQAVYSKLFKLEYLSVQAEAQPLIQQLMSMNAAGALVPFTKTNSMLITDALVNLQRIEKVLMDADQPQVPDEEVLFFQLTNVKATDLQGRLQALIQNQNSAISRYFINNTTIEADERTNQLIVLTHPSNEPMIANFIKKLDIDVAPVTTSRVFYIKHAKAVDIDSLLEEVITGQQQAVEEANNANTGQNRPQRGNQPNQPNQPQTQTISVGQVDTSGVRFSEFITIVADERSNAIVAYGTKADLDQIESLIDQIDVLLAQVHIEVIIAEVQLNHDEVNGISALNLDYNIADLSGLSGGVTGKGNTTLDPPFTFFGATDTDTVSIALGESLVNSKSRVLSAPVIVTTHNQEATINVSQSRPFITGGITTQDGSVSGQVTNSVQYRDVGIQLKVTPLIGSNGVVQMEIEQIVENFTGGSVDVNGTPQPFIDKREATSFISVTDQQTIVLAGLQQSQIDTADGKIWLLGDLPLIGDWLFSNDTIADARRELMLFIKPYVIYNQKDATAGVDLAIGNLDNGEDVDLFMETQNISAVFEKEEQEQKEELTPKIFRSRGTKGK</sequence>
<keyword evidence="5" id="KW-0813">Transport</keyword>
<evidence type="ECO:0000259" key="9">
    <source>
        <dbReference type="Pfam" id="PF03958"/>
    </source>
</evidence>
<evidence type="ECO:0000256" key="5">
    <source>
        <dbReference type="RuleBase" id="RU004004"/>
    </source>
</evidence>
<dbReference type="PANTHER" id="PTHR30332">
    <property type="entry name" value="PROBABLE GENERAL SECRETION PATHWAY PROTEIN D"/>
    <property type="match status" value="1"/>
</dbReference>
<evidence type="ECO:0000256" key="2">
    <source>
        <dbReference type="ARBA" id="ARBA00022729"/>
    </source>
</evidence>
<organism evidence="10 11">
    <name type="scientific">Rubellicoccus peritrichatus</name>
    <dbReference type="NCBI Taxonomy" id="3080537"/>
    <lineage>
        <taxon>Bacteria</taxon>
        <taxon>Pseudomonadati</taxon>
        <taxon>Verrucomicrobiota</taxon>
        <taxon>Opitutia</taxon>
        <taxon>Puniceicoccales</taxon>
        <taxon>Cerasicoccaceae</taxon>
        <taxon>Rubellicoccus</taxon>
    </lineage>
</organism>
<name>A0AAQ3LAP8_9BACT</name>
<comment type="subcellular location">
    <subcellularLocation>
        <location evidence="5">Cell outer membrane</location>
    </subcellularLocation>
    <subcellularLocation>
        <location evidence="1">Membrane</location>
    </subcellularLocation>
</comment>
<dbReference type="EMBL" id="CP136920">
    <property type="protein sequence ID" value="WOO40033.1"/>
    <property type="molecule type" value="Genomic_DNA"/>
</dbReference>
<dbReference type="InterPro" id="IPR050810">
    <property type="entry name" value="Bact_Secretion_Sys_Channel"/>
</dbReference>
<dbReference type="GO" id="GO:0009306">
    <property type="term" value="P:protein secretion"/>
    <property type="evidence" value="ECO:0007669"/>
    <property type="project" value="InterPro"/>
</dbReference>
<dbReference type="InterPro" id="IPR005644">
    <property type="entry name" value="NolW-like"/>
</dbReference>
<feature type="compositionally biased region" description="Low complexity" evidence="6">
    <location>
        <begin position="425"/>
        <end position="445"/>
    </location>
</feature>
<dbReference type="Pfam" id="PF00263">
    <property type="entry name" value="Secretin"/>
    <property type="match status" value="1"/>
</dbReference>
<dbReference type="GO" id="GO:0015627">
    <property type="term" value="C:type II protein secretion system complex"/>
    <property type="evidence" value="ECO:0007669"/>
    <property type="project" value="TreeGrafter"/>
</dbReference>
<feature type="chain" id="PRO_5042955033" evidence="7">
    <location>
        <begin position="28"/>
        <end position="795"/>
    </location>
</feature>
<feature type="region of interest" description="Disordered" evidence="6">
    <location>
        <begin position="420"/>
        <end position="449"/>
    </location>
</feature>
<proteinExistence type="inferred from homology"/>
<feature type="compositionally biased region" description="Polar residues" evidence="6">
    <location>
        <begin position="76"/>
        <end position="100"/>
    </location>
</feature>
<dbReference type="Gene3D" id="3.55.50.30">
    <property type="match status" value="1"/>
</dbReference>
<dbReference type="PRINTS" id="PR00811">
    <property type="entry name" value="BCTERIALGSPD"/>
</dbReference>
<dbReference type="KEGG" id="puo:RZN69_15525"/>
<dbReference type="Pfam" id="PF03958">
    <property type="entry name" value="Secretin_N"/>
    <property type="match status" value="2"/>
</dbReference>
<feature type="region of interest" description="Disordered" evidence="6">
    <location>
        <begin position="773"/>
        <end position="795"/>
    </location>
</feature>
<keyword evidence="3" id="KW-0472">Membrane</keyword>
<evidence type="ECO:0000256" key="7">
    <source>
        <dbReference type="SAM" id="SignalP"/>
    </source>
</evidence>
<dbReference type="PANTHER" id="PTHR30332:SF24">
    <property type="entry name" value="SECRETIN GSPD-RELATED"/>
    <property type="match status" value="1"/>
</dbReference>
<feature type="signal peptide" evidence="7">
    <location>
        <begin position="1"/>
        <end position="27"/>
    </location>
</feature>
<reference evidence="10 11" key="1">
    <citation type="submission" date="2023-10" db="EMBL/GenBank/DDBJ databases">
        <title>Rubellicoccus peritrichatus gen. nov., sp. nov., isolated from an algae of coral reef tank.</title>
        <authorList>
            <person name="Luo J."/>
        </authorList>
    </citation>
    <scope>NUCLEOTIDE SEQUENCE [LARGE SCALE GENOMIC DNA]</scope>
    <source>
        <strain evidence="10 11">CR14</strain>
    </source>
</reference>
<evidence type="ECO:0000256" key="3">
    <source>
        <dbReference type="ARBA" id="ARBA00023136"/>
    </source>
</evidence>
<protein>
    <submittedName>
        <fullName evidence="10">Secretin N-terminal domain-containing protein</fullName>
    </submittedName>
</protein>
<dbReference type="GO" id="GO:0009279">
    <property type="term" value="C:cell outer membrane"/>
    <property type="evidence" value="ECO:0007669"/>
    <property type="project" value="UniProtKB-SubCell"/>
</dbReference>
<dbReference type="Proteomes" id="UP001304300">
    <property type="component" value="Chromosome"/>
</dbReference>
<dbReference type="InterPro" id="IPR004846">
    <property type="entry name" value="T2SS/T3SS_dom"/>
</dbReference>